<evidence type="ECO:0000313" key="3">
    <source>
        <dbReference type="Proteomes" id="UP001374893"/>
    </source>
</evidence>
<reference evidence="2 3" key="1">
    <citation type="submission" date="2021-06" db="EMBL/GenBank/DDBJ databases">
        <title>Complete genome of Haloferula helveola possessing various polysaccharide degrading enzymes.</title>
        <authorList>
            <person name="Takami H."/>
            <person name="Huang C."/>
            <person name="Hamasaki K."/>
        </authorList>
    </citation>
    <scope>NUCLEOTIDE SEQUENCE [LARGE SCALE GENOMIC DNA]</scope>
    <source>
        <strain evidence="2 3">CN-1</strain>
    </source>
</reference>
<dbReference type="CDD" id="cd00385">
    <property type="entry name" value="Isoprenoid_Biosyn_C1"/>
    <property type="match status" value="1"/>
</dbReference>
<comment type="similarity">
    <text evidence="1">Belongs to the FPP/GGPP synthase family.</text>
</comment>
<dbReference type="Pfam" id="PF00348">
    <property type="entry name" value="polyprenyl_synt"/>
    <property type="match status" value="1"/>
</dbReference>
<evidence type="ECO:0000256" key="1">
    <source>
        <dbReference type="RuleBase" id="RU004466"/>
    </source>
</evidence>
<gene>
    <name evidence="2" type="ORF">HAHE_12360</name>
</gene>
<dbReference type="Proteomes" id="UP001374893">
    <property type="component" value="Chromosome"/>
</dbReference>
<protein>
    <submittedName>
        <fullName evidence="2">Octaprenyl-diphosphate synthase</fullName>
    </submittedName>
</protein>
<keyword evidence="1" id="KW-0808">Transferase</keyword>
<keyword evidence="3" id="KW-1185">Reference proteome</keyword>
<dbReference type="Gene3D" id="1.10.600.10">
    <property type="entry name" value="Farnesyl Diphosphate Synthase"/>
    <property type="match status" value="1"/>
</dbReference>
<dbReference type="RefSeq" id="WP_338689466.1">
    <property type="nucleotide sequence ID" value="NZ_AP024702.1"/>
</dbReference>
<dbReference type="InterPro" id="IPR000092">
    <property type="entry name" value="Polyprenyl_synt"/>
</dbReference>
<evidence type="ECO:0000313" key="2">
    <source>
        <dbReference type="EMBL" id="BCX47328.1"/>
    </source>
</evidence>
<dbReference type="EMBL" id="AP024702">
    <property type="protein sequence ID" value="BCX47328.1"/>
    <property type="molecule type" value="Genomic_DNA"/>
</dbReference>
<name>A0ABM7R8H0_9BACT</name>
<proteinExistence type="inferred from homology"/>
<dbReference type="SUPFAM" id="SSF48576">
    <property type="entry name" value="Terpenoid synthases"/>
    <property type="match status" value="1"/>
</dbReference>
<accession>A0ABM7R8H0</accession>
<dbReference type="InterPro" id="IPR008949">
    <property type="entry name" value="Isoprenoid_synthase_dom_sf"/>
</dbReference>
<organism evidence="2 3">
    <name type="scientific">Haloferula helveola</name>
    <dbReference type="NCBI Taxonomy" id="490095"/>
    <lineage>
        <taxon>Bacteria</taxon>
        <taxon>Pseudomonadati</taxon>
        <taxon>Verrucomicrobiota</taxon>
        <taxon>Verrucomicrobiia</taxon>
        <taxon>Verrucomicrobiales</taxon>
        <taxon>Verrucomicrobiaceae</taxon>
        <taxon>Haloferula</taxon>
    </lineage>
</organism>
<sequence length="342" mass="37858">MSYAVDEDFEKSAEMLRAMPELADFAGLGPLIDDYEAGVGQTALVAYRMLTPEAEWRDTIAVQAAIYAAALASFLIDDVMDRDESKPAFGMDDGRKSNLGGALLVAVYKLIGQSEFPHEVRQRLADEMSDLLLAASAAQEVEALLMSGDLPNPDPEANYWKVIHGKSSQQVGRNLKLGAIMAGRPEWEQPMYELGVAVGDMSQIYDDITDAIYKIISPDWESTCKNLLIIFCLHENNPRREEFIKHFKSATTDPEAHTACRQIMIESGAVGYAVYHYFTRYKNARKLIESFEGVDQSYMLNLLNNNIRPISHVLTELGVPLPEGVAEELKLEGDVSASLAQG</sequence>